<keyword evidence="2" id="KW-1185">Reference proteome</keyword>
<gene>
    <name evidence="1" type="ORF">WMY93_031540</name>
</gene>
<dbReference type="AlphaFoldDB" id="A0AAW0MFE8"/>
<organism evidence="1 2">
    <name type="scientific">Mugilogobius chulae</name>
    <name type="common">yellowstripe goby</name>
    <dbReference type="NCBI Taxonomy" id="88201"/>
    <lineage>
        <taxon>Eukaryota</taxon>
        <taxon>Metazoa</taxon>
        <taxon>Chordata</taxon>
        <taxon>Craniata</taxon>
        <taxon>Vertebrata</taxon>
        <taxon>Euteleostomi</taxon>
        <taxon>Actinopterygii</taxon>
        <taxon>Neopterygii</taxon>
        <taxon>Teleostei</taxon>
        <taxon>Neoteleostei</taxon>
        <taxon>Acanthomorphata</taxon>
        <taxon>Gobiaria</taxon>
        <taxon>Gobiiformes</taxon>
        <taxon>Gobioidei</taxon>
        <taxon>Gobiidae</taxon>
        <taxon>Gobionellinae</taxon>
        <taxon>Mugilogobius</taxon>
    </lineage>
</organism>
<dbReference type="EMBL" id="JBBPFD010000673">
    <property type="protein sequence ID" value="KAK7877780.1"/>
    <property type="molecule type" value="Genomic_DNA"/>
</dbReference>
<accession>A0AAW0MFE8</accession>
<evidence type="ECO:0000313" key="2">
    <source>
        <dbReference type="Proteomes" id="UP001460270"/>
    </source>
</evidence>
<comment type="caution">
    <text evidence="1">The sequence shown here is derived from an EMBL/GenBank/DDBJ whole genome shotgun (WGS) entry which is preliminary data.</text>
</comment>
<name>A0AAW0MFE8_9GOBI</name>
<proteinExistence type="predicted"/>
<sequence>MFLSQTAPLDSLKLLLWTLSPDRYSFSVWTVLRWMFLSLTAHLDSLLFVCFDCVSSSFRPVFVSAPPNTFPLESTLCRAHTPDVQLLVAALDSAPQFRFDDVGCLNSHIPPGAD</sequence>
<evidence type="ECO:0000313" key="1">
    <source>
        <dbReference type="EMBL" id="KAK7877780.1"/>
    </source>
</evidence>
<reference evidence="2" key="1">
    <citation type="submission" date="2024-04" db="EMBL/GenBank/DDBJ databases">
        <title>Salinicola lusitanus LLJ914,a marine bacterium isolated from the Okinawa Trough.</title>
        <authorList>
            <person name="Li J."/>
        </authorList>
    </citation>
    <scope>NUCLEOTIDE SEQUENCE [LARGE SCALE GENOMIC DNA]</scope>
</reference>
<dbReference type="Proteomes" id="UP001460270">
    <property type="component" value="Unassembled WGS sequence"/>
</dbReference>
<protein>
    <submittedName>
        <fullName evidence="1">Uncharacterized protein</fullName>
    </submittedName>
</protein>